<keyword evidence="4" id="KW-0560">Oxidoreductase</keyword>
<dbReference type="InterPro" id="IPR050775">
    <property type="entry name" value="FAD-binding_Monooxygenases"/>
</dbReference>
<evidence type="ECO:0000313" key="5">
    <source>
        <dbReference type="EMBL" id="PJE38061.1"/>
    </source>
</evidence>
<organism evidence="5 6">
    <name type="scientific">Pseudooceanicola lipolyticus</name>
    <dbReference type="NCBI Taxonomy" id="2029104"/>
    <lineage>
        <taxon>Bacteria</taxon>
        <taxon>Pseudomonadati</taxon>
        <taxon>Pseudomonadota</taxon>
        <taxon>Alphaproteobacteria</taxon>
        <taxon>Rhodobacterales</taxon>
        <taxon>Paracoccaceae</taxon>
        <taxon>Pseudooceanicola</taxon>
    </lineage>
</organism>
<dbReference type="RefSeq" id="WP_100161248.1">
    <property type="nucleotide sequence ID" value="NZ_PGTB01000005.1"/>
</dbReference>
<keyword evidence="3" id="KW-0521">NADP</keyword>
<protein>
    <submittedName>
        <fullName evidence="5">Cyclohexanone monooxygenase</fullName>
    </submittedName>
</protein>
<keyword evidence="1" id="KW-0285">Flavoprotein</keyword>
<reference evidence="5 6" key="1">
    <citation type="journal article" date="2018" name="Int. J. Syst. Evol. Microbiol.">
        <title>Pseudooceanicola lipolyticus sp. nov., a marine alphaproteobacterium, reclassification of Oceanicola flagellatus as Pseudooceanicola flagellatus comb. nov. and emended description of the genus Pseudooceanicola.</title>
        <authorList>
            <person name="Huang M.-M."/>
            <person name="Guo L.-L."/>
            <person name="Wu Y.-H."/>
            <person name="Lai Q.-L."/>
            <person name="Shao Z.-Z."/>
            <person name="Wang C.-S."/>
            <person name="Wu M."/>
            <person name="Xu X.-W."/>
        </authorList>
    </citation>
    <scope>NUCLEOTIDE SEQUENCE [LARGE SCALE GENOMIC DNA]</scope>
    <source>
        <strain evidence="5 6">157</strain>
    </source>
</reference>
<gene>
    <name evidence="5" type="ORF">CVM52_03680</name>
</gene>
<dbReference type="PRINTS" id="PR00411">
    <property type="entry name" value="PNDRDTASEI"/>
</dbReference>
<dbReference type="PANTHER" id="PTHR43098">
    <property type="entry name" value="L-ORNITHINE N(5)-MONOOXYGENASE-RELATED"/>
    <property type="match status" value="1"/>
</dbReference>
<dbReference type="AlphaFoldDB" id="A0A2M8J5K6"/>
<dbReference type="Proteomes" id="UP000231553">
    <property type="component" value="Unassembled WGS sequence"/>
</dbReference>
<dbReference type="OrthoDB" id="312624at2"/>
<evidence type="ECO:0000313" key="6">
    <source>
        <dbReference type="Proteomes" id="UP000231553"/>
    </source>
</evidence>
<dbReference type="Gene3D" id="3.50.50.60">
    <property type="entry name" value="FAD/NAD(P)-binding domain"/>
    <property type="match status" value="2"/>
</dbReference>
<dbReference type="InterPro" id="IPR036188">
    <property type="entry name" value="FAD/NAD-bd_sf"/>
</dbReference>
<dbReference type="Pfam" id="PF13738">
    <property type="entry name" value="Pyr_redox_3"/>
    <property type="match status" value="1"/>
</dbReference>
<accession>A0A2M8J5K6</accession>
<evidence type="ECO:0000256" key="1">
    <source>
        <dbReference type="ARBA" id="ARBA00022630"/>
    </source>
</evidence>
<dbReference type="EMBL" id="PGTB01000005">
    <property type="protein sequence ID" value="PJE38061.1"/>
    <property type="molecule type" value="Genomic_DNA"/>
</dbReference>
<dbReference type="PANTHER" id="PTHR43098:SF5">
    <property type="entry name" value="DUAL-FUNCTIONAL MONOOXYGENASE_METHYLTRANSFERASE PSOF"/>
    <property type="match status" value="1"/>
</dbReference>
<dbReference type="SUPFAM" id="SSF51905">
    <property type="entry name" value="FAD/NAD(P)-binding domain"/>
    <property type="match status" value="2"/>
</dbReference>
<keyword evidence="2" id="KW-0274">FAD</keyword>
<comment type="caution">
    <text evidence="5">The sequence shown here is derived from an EMBL/GenBank/DDBJ whole genome shotgun (WGS) entry which is preliminary data.</text>
</comment>
<proteinExistence type="predicted"/>
<keyword evidence="5" id="KW-0503">Monooxygenase</keyword>
<evidence type="ECO:0000256" key="4">
    <source>
        <dbReference type="ARBA" id="ARBA00023002"/>
    </source>
</evidence>
<dbReference type="GO" id="GO:0004497">
    <property type="term" value="F:monooxygenase activity"/>
    <property type="evidence" value="ECO:0007669"/>
    <property type="project" value="UniProtKB-KW"/>
</dbReference>
<keyword evidence="6" id="KW-1185">Reference proteome</keyword>
<evidence type="ECO:0000256" key="2">
    <source>
        <dbReference type="ARBA" id="ARBA00022827"/>
    </source>
</evidence>
<evidence type="ECO:0000256" key="3">
    <source>
        <dbReference type="ARBA" id="ARBA00022857"/>
    </source>
</evidence>
<sequence>MSYDSKDKAARRAAEHTEYDAIIIGAGMSGMYQLYRLRELGLNTLALEAGTGVGGTWYWNKYPGARFDSESWSYGYSFNEEILKEWSWSEHFAGQPEIQRYCNLVADKLDLKKDIRFNSRVASARYLEESNRWRVTLTDGTEFVTRYLITAIGLLSIPTMPRFEGVNDFKGVWCHTGLWPKEGIDYDGKRVAVIGTGASGIQAIQEIAKTAKSLTVFQRRPNWCTPLHNAPISTEEMEDIRARYPEIFKHCQTTAACFIHTHDPRSALDVSQEERIAFWEKLYATPGFGIWQGNFHDIHTNREVNRQLSEFVADKIRERVKAPKVAEMLIPKDHGFGTRRVPQETKYYEVFNQDNVELIAVLETPIERITPTGIRTSEREFEFDVIIYATGFDGITGAFNQIEFEGRNGRTLREEWQHGPTTFVGMMVKDFPNMFMVMGPHGALGNQPRSIEHNVDWISRVIGHMEQQGIELAAPKPEAVEEWHDFVAEKAKGLLANEVDSWMTGVNMNVQGKEKRGLVRYSGTAPEYRARCEAVISGGYEELDFDRFVPGDAVSADAKQAV</sequence>
<name>A0A2M8J5K6_9RHOB</name>